<dbReference type="FunFam" id="3.40.50.300:FF:000025">
    <property type="entry name" value="ATP-dependent Clp protease subunit"/>
    <property type="match status" value="1"/>
</dbReference>
<dbReference type="FunFam" id="1.10.8.60:FF:000017">
    <property type="entry name" value="ATP-dependent chaperone ClpB"/>
    <property type="match status" value="1"/>
</dbReference>
<comment type="caution">
    <text evidence="15">The sequence shown here is derived from an EMBL/GenBank/DDBJ whole genome shotgun (WGS) entry which is preliminary data.</text>
</comment>
<keyword evidence="13" id="KW-0963">Cytoplasm</keyword>
<evidence type="ECO:0000256" key="12">
    <source>
        <dbReference type="RuleBase" id="RU004432"/>
    </source>
</evidence>
<dbReference type="PROSITE" id="PS00871">
    <property type="entry name" value="CLPAB_2"/>
    <property type="match status" value="1"/>
</dbReference>
<dbReference type="PANTHER" id="PTHR11638:SF18">
    <property type="entry name" value="HEAT SHOCK PROTEIN 104"/>
    <property type="match status" value="1"/>
</dbReference>
<comment type="function">
    <text evidence="9">Part of a stress-induced multi-chaperone system, it is involved in the recovery of the cell from heat-induced damage, in cooperation with DnaK, DnaJ and GrpE. Acts before DnaK, in the processing of protein aggregates. Protein binding stimulates the ATPase activity; ATP hydrolysis unfolds the denatured protein aggregates, which probably helps expose new hydrophobic binding sites on the surface of ClpB-bound aggregates, contributing to the solubilization and refolding of denatured protein aggregates by DnaK.</text>
</comment>
<evidence type="ECO:0000256" key="6">
    <source>
        <dbReference type="ARBA" id="ARBA00022840"/>
    </source>
</evidence>
<dbReference type="Pfam" id="PF07724">
    <property type="entry name" value="AAA_2"/>
    <property type="match status" value="1"/>
</dbReference>
<dbReference type="SUPFAM" id="SSF81923">
    <property type="entry name" value="Double Clp-N motif"/>
    <property type="match status" value="1"/>
</dbReference>
<dbReference type="AlphaFoldDB" id="A0A927FXC5"/>
<dbReference type="SMART" id="SM00382">
    <property type="entry name" value="AAA"/>
    <property type="match status" value="2"/>
</dbReference>
<feature type="coiled-coil region" evidence="13">
    <location>
        <begin position="413"/>
        <end position="493"/>
    </location>
</feature>
<protein>
    <recommendedName>
        <fullName evidence="3 13">Chaperone protein ClpB</fullName>
    </recommendedName>
</protein>
<organism evidence="15 16">
    <name type="scientific">Devosia oryzisoli</name>
    <dbReference type="NCBI Taxonomy" id="2774138"/>
    <lineage>
        <taxon>Bacteria</taxon>
        <taxon>Pseudomonadati</taxon>
        <taxon>Pseudomonadota</taxon>
        <taxon>Alphaproteobacteria</taxon>
        <taxon>Hyphomicrobiales</taxon>
        <taxon>Devosiaceae</taxon>
        <taxon>Devosia</taxon>
    </lineage>
</organism>
<dbReference type="InterPro" id="IPR001270">
    <property type="entry name" value="ClpA/B"/>
</dbReference>
<evidence type="ECO:0000256" key="13">
    <source>
        <dbReference type="RuleBase" id="RU362034"/>
    </source>
</evidence>
<dbReference type="CDD" id="cd00009">
    <property type="entry name" value="AAA"/>
    <property type="match status" value="1"/>
</dbReference>
<dbReference type="InterPro" id="IPR027417">
    <property type="entry name" value="P-loop_NTPase"/>
</dbReference>
<dbReference type="GO" id="GO:0005737">
    <property type="term" value="C:cytoplasm"/>
    <property type="evidence" value="ECO:0007669"/>
    <property type="project" value="UniProtKB-SubCell"/>
</dbReference>
<evidence type="ECO:0000256" key="5">
    <source>
        <dbReference type="ARBA" id="ARBA00022741"/>
    </source>
</evidence>
<accession>A0A927FXC5</accession>
<dbReference type="InterPro" id="IPR003959">
    <property type="entry name" value="ATPase_AAA_core"/>
</dbReference>
<dbReference type="InterPro" id="IPR004176">
    <property type="entry name" value="Clp_R_N"/>
</dbReference>
<keyword evidence="5 12" id="KW-0547">Nucleotide-binding</keyword>
<evidence type="ECO:0000256" key="4">
    <source>
        <dbReference type="ARBA" id="ARBA00022737"/>
    </source>
</evidence>
<comment type="similarity">
    <text evidence="2 12">Belongs to the ClpA/ClpB family.</text>
</comment>
<dbReference type="PRINTS" id="PR00300">
    <property type="entry name" value="CLPPROTEASEA"/>
</dbReference>
<dbReference type="CDD" id="cd19499">
    <property type="entry name" value="RecA-like_ClpB_Hsp104-like"/>
    <property type="match status" value="1"/>
</dbReference>
<dbReference type="PANTHER" id="PTHR11638">
    <property type="entry name" value="ATP-DEPENDENT CLP PROTEASE"/>
    <property type="match status" value="1"/>
</dbReference>
<evidence type="ECO:0000256" key="8">
    <source>
        <dbReference type="ARBA" id="ARBA00023186"/>
    </source>
</evidence>
<dbReference type="InterPro" id="IPR018368">
    <property type="entry name" value="ClpA/B_CS1"/>
</dbReference>
<dbReference type="GO" id="GO:0042026">
    <property type="term" value="P:protein refolding"/>
    <property type="evidence" value="ECO:0007669"/>
    <property type="project" value="UniProtKB-UniRule"/>
</dbReference>
<proteinExistence type="inferred from homology"/>
<comment type="subunit">
    <text evidence="10">Homohexamer. The oligomerization is ATP-dependent.</text>
</comment>
<dbReference type="FunFam" id="3.40.50.300:FF:000010">
    <property type="entry name" value="Chaperone clpB 1, putative"/>
    <property type="match status" value="1"/>
</dbReference>
<reference evidence="15" key="1">
    <citation type="submission" date="2020-09" db="EMBL/GenBank/DDBJ databases">
        <title>Genome seq and assembly of Devosia sp.</title>
        <authorList>
            <person name="Chhetri G."/>
        </authorList>
    </citation>
    <scope>NUCLEOTIDE SEQUENCE</scope>
    <source>
        <strain evidence="15">PTR5</strain>
    </source>
</reference>
<dbReference type="Pfam" id="PF02861">
    <property type="entry name" value="Clp_N"/>
    <property type="match status" value="1"/>
</dbReference>
<comment type="subcellular location">
    <subcellularLocation>
        <location evidence="1 13">Cytoplasm</location>
    </subcellularLocation>
</comment>
<dbReference type="PROSITE" id="PS00870">
    <property type="entry name" value="CLPAB_1"/>
    <property type="match status" value="1"/>
</dbReference>
<dbReference type="Pfam" id="PF17871">
    <property type="entry name" value="AAA_lid_9"/>
    <property type="match status" value="1"/>
</dbReference>
<keyword evidence="16" id="KW-1185">Reference proteome</keyword>
<name>A0A927FXC5_9HYPH</name>
<dbReference type="SUPFAM" id="SSF52540">
    <property type="entry name" value="P-loop containing nucleoside triphosphate hydrolases"/>
    <property type="match status" value="2"/>
</dbReference>
<dbReference type="EMBL" id="JACYFU010000005">
    <property type="protein sequence ID" value="MBD8067002.1"/>
    <property type="molecule type" value="Genomic_DNA"/>
</dbReference>
<dbReference type="Gene3D" id="1.10.1780.10">
    <property type="entry name" value="Clp, N-terminal domain"/>
    <property type="match status" value="1"/>
</dbReference>
<dbReference type="InterPro" id="IPR050130">
    <property type="entry name" value="ClpA_ClpB"/>
</dbReference>
<evidence type="ECO:0000313" key="15">
    <source>
        <dbReference type="EMBL" id="MBD8067002.1"/>
    </source>
</evidence>
<dbReference type="InterPro" id="IPR041546">
    <property type="entry name" value="ClpA/ClpB_AAA_lid"/>
</dbReference>
<evidence type="ECO:0000259" key="14">
    <source>
        <dbReference type="PROSITE" id="PS51903"/>
    </source>
</evidence>
<evidence type="ECO:0000313" key="16">
    <source>
        <dbReference type="Proteomes" id="UP000654108"/>
    </source>
</evidence>
<evidence type="ECO:0000256" key="7">
    <source>
        <dbReference type="ARBA" id="ARBA00023054"/>
    </source>
</evidence>
<dbReference type="NCBIfam" id="TIGR03346">
    <property type="entry name" value="chaperone_ClpB"/>
    <property type="match status" value="1"/>
</dbReference>
<evidence type="ECO:0000256" key="1">
    <source>
        <dbReference type="ARBA" id="ARBA00004496"/>
    </source>
</evidence>
<dbReference type="Gene3D" id="3.40.50.300">
    <property type="entry name" value="P-loop containing nucleotide triphosphate hydrolases"/>
    <property type="match status" value="3"/>
</dbReference>
<dbReference type="GO" id="GO:0005524">
    <property type="term" value="F:ATP binding"/>
    <property type="evidence" value="ECO:0007669"/>
    <property type="project" value="UniProtKB-UniRule"/>
</dbReference>
<dbReference type="InterPro" id="IPR019489">
    <property type="entry name" value="Clp_ATPase_C"/>
</dbReference>
<dbReference type="InterPro" id="IPR017730">
    <property type="entry name" value="Chaperonin_ClpB"/>
</dbReference>
<keyword evidence="8 12" id="KW-0143">Chaperone</keyword>
<dbReference type="GO" id="GO:0016887">
    <property type="term" value="F:ATP hydrolysis activity"/>
    <property type="evidence" value="ECO:0007669"/>
    <property type="project" value="InterPro"/>
</dbReference>
<dbReference type="InterPro" id="IPR003593">
    <property type="entry name" value="AAA+_ATPase"/>
</dbReference>
<keyword evidence="6 12" id="KW-0067">ATP-binding</keyword>
<evidence type="ECO:0000256" key="2">
    <source>
        <dbReference type="ARBA" id="ARBA00008675"/>
    </source>
</evidence>
<dbReference type="RefSeq" id="WP_191777682.1">
    <property type="nucleotide sequence ID" value="NZ_JACYFU010000005.1"/>
</dbReference>
<keyword evidence="13" id="KW-0346">Stress response</keyword>
<evidence type="ECO:0000256" key="3">
    <source>
        <dbReference type="ARBA" id="ARBA00017574"/>
    </source>
</evidence>
<dbReference type="Proteomes" id="UP000654108">
    <property type="component" value="Unassembled WGS sequence"/>
</dbReference>
<dbReference type="GO" id="GO:0034605">
    <property type="term" value="P:cellular response to heat"/>
    <property type="evidence" value="ECO:0007669"/>
    <property type="project" value="TreeGrafter"/>
</dbReference>
<evidence type="ECO:0000256" key="9">
    <source>
        <dbReference type="ARBA" id="ARBA00025613"/>
    </source>
</evidence>
<feature type="domain" description="Clp R" evidence="14">
    <location>
        <begin position="3"/>
        <end position="147"/>
    </location>
</feature>
<dbReference type="InterPro" id="IPR028299">
    <property type="entry name" value="ClpA/B_CS2"/>
</dbReference>
<keyword evidence="4 11" id="KW-0677">Repeat</keyword>
<dbReference type="PROSITE" id="PS51903">
    <property type="entry name" value="CLP_R"/>
    <property type="match status" value="1"/>
</dbReference>
<dbReference type="FunFam" id="3.40.50.300:FF:000120">
    <property type="entry name" value="ATP-dependent chaperone ClpB"/>
    <property type="match status" value="1"/>
</dbReference>
<dbReference type="InterPro" id="IPR036628">
    <property type="entry name" value="Clp_N_dom_sf"/>
</dbReference>
<dbReference type="Gene3D" id="1.10.8.60">
    <property type="match status" value="1"/>
</dbReference>
<gene>
    <name evidence="13 15" type="primary">clpB</name>
    <name evidence="15" type="ORF">IC608_16145</name>
</gene>
<keyword evidence="7 13" id="KW-0175">Coiled coil</keyword>
<sequence>MNIEKYTERARGFIQSAQTYALGQGHQQFSPVHLLKVLLDDDQGMANGLIQRAGGDPKAARAGVEAALNKIPKVSGDAGQLYLGRELAKVFDTAEQAAQKAGDSFVTVERLLLALVIEKDSEAGKILSSAGVTAQGLNTAIEAIRKGRTADTASAESGYDALKKYARDLTADVREGKLDPVIGRDEEIRRTIQVLSRRTKNNPVLIGEPGVGKTAIAEGLAIRIVNGDVPESLKNKSLLALDMGSLIAGAKYRGEFEERLKAVLSEVQSAEGQIILFIDEMHTLVGAGKADGAMDASNLLKPALARGELHCVGATTLDEYRKHVEKDPALARRFQPVFVSEPTVEDTISILRGLKEKYELHHGIRIADSALVSAATLSNRYITDRFLPDKAIDLMDEAAARLRMAVDSKPEALDELDRRIMQLKIEREALKKETDEGSKTRLERLEHDLAGFEEQAQALSAKWLAEKERLQGSTKLKEELDAARSQLEIAQRQGDLAKAGELAYGVIPDLERRLKDADANGKLDPVMAKETVEASDIAQVVSRWTGIPVDRMLEGEKEKLLHMESSLGARVIGQAEAVAAVAKAVRRSRAGLQDPNRPIGSFMFLGPTGVGKTELTKALAQFLFDDETAMVRLDMSEFMEKHSVARLIGAPPGYVGYDEGGVLTEAVRRRPYQVILFDEIEKAHPDVFNVLLQVLDDGRLTDGQGRTVDFRNTVIILTSNLGAEYLVELKDGESVELVRGKVLDTVKAAFRPEFLNRIDEILLFHRLGREHMGAIVDIQFGRLEALLKDRDISLELTPRARDWLANEGYDPAYGARPLKRVIQREVQDELAEEILTGTVSDGGRVVVDADDSGIVLLPASSGQSHAAA</sequence>
<dbReference type="Pfam" id="PF00004">
    <property type="entry name" value="AAA"/>
    <property type="match status" value="1"/>
</dbReference>
<evidence type="ECO:0000256" key="11">
    <source>
        <dbReference type="PROSITE-ProRule" id="PRU01251"/>
    </source>
</evidence>
<comment type="subunit">
    <text evidence="13">Homohexamer; The oligomerization is ATP-dependent.</text>
</comment>
<evidence type="ECO:0000256" key="10">
    <source>
        <dbReference type="ARBA" id="ARBA00026057"/>
    </source>
</evidence>
<dbReference type="SMART" id="SM01086">
    <property type="entry name" value="ClpB_D2-small"/>
    <property type="match status" value="1"/>
</dbReference>
<dbReference type="Pfam" id="PF10431">
    <property type="entry name" value="ClpB_D2-small"/>
    <property type="match status" value="1"/>
</dbReference>